<evidence type="ECO:0000313" key="4">
    <source>
        <dbReference type="Proteomes" id="UP001632038"/>
    </source>
</evidence>
<accession>A0ABD3CZ42</accession>
<evidence type="ECO:0000259" key="2">
    <source>
        <dbReference type="Pfam" id="PF12215"/>
    </source>
</evidence>
<protein>
    <recommendedName>
        <fullName evidence="2">Glycosyl-hydrolase family 116 N-terminal domain-containing protein</fullName>
    </recommendedName>
</protein>
<keyword evidence="4" id="KW-1185">Reference proteome</keyword>
<dbReference type="AlphaFoldDB" id="A0ABD3CZ42"/>
<evidence type="ECO:0000256" key="1">
    <source>
        <dbReference type="SAM" id="MobiDB-lite"/>
    </source>
</evidence>
<evidence type="ECO:0000313" key="3">
    <source>
        <dbReference type="EMBL" id="KAL3634374.1"/>
    </source>
</evidence>
<proteinExistence type="predicted"/>
<name>A0ABD3CZ42_9LAMI</name>
<dbReference type="PANTHER" id="PTHR12654">
    <property type="entry name" value="BILE ACID BETA-GLUCOSIDASE-RELATED"/>
    <property type="match status" value="1"/>
</dbReference>
<feature type="domain" description="Glycosyl-hydrolase family 116 N-terminal" evidence="2">
    <location>
        <begin position="102"/>
        <end position="173"/>
    </location>
</feature>
<organism evidence="3 4">
    <name type="scientific">Castilleja foliolosa</name>
    <dbReference type="NCBI Taxonomy" id="1961234"/>
    <lineage>
        <taxon>Eukaryota</taxon>
        <taxon>Viridiplantae</taxon>
        <taxon>Streptophyta</taxon>
        <taxon>Embryophyta</taxon>
        <taxon>Tracheophyta</taxon>
        <taxon>Spermatophyta</taxon>
        <taxon>Magnoliopsida</taxon>
        <taxon>eudicotyledons</taxon>
        <taxon>Gunneridae</taxon>
        <taxon>Pentapetalae</taxon>
        <taxon>asterids</taxon>
        <taxon>lamiids</taxon>
        <taxon>Lamiales</taxon>
        <taxon>Orobanchaceae</taxon>
        <taxon>Pedicularideae</taxon>
        <taxon>Castillejinae</taxon>
        <taxon>Castilleja</taxon>
    </lineage>
</organism>
<comment type="caution">
    <text evidence="3">The sequence shown here is derived from an EMBL/GenBank/DDBJ whole genome shotgun (WGS) entry which is preliminary data.</text>
</comment>
<dbReference type="InterPro" id="IPR052566">
    <property type="entry name" value="Non-lysos_glucosylceramidase"/>
</dbReference>
<dbReference type="PANTHER" id="PTHR12654:SF0">
    <property type="entry name" value="NON-LYSOSOMAL GLUCOSYLCERAMIDASE"/>
    <property type="match status" value="1"/>
</dbReference>
<dbReference type="Proteomes" id="UP001632038">
    <property type="component" value="Unassembled WGS sequence"/>
</dbReference>
<feature type="region of interest" description="Disordered" evidence="1">
    <location>
        <begin position="87"/>
        <end position="109"/>
    </location>
</feature>
<sequence length="205" mass="23315">MVTGKLFHCRKNSWPPEEYINRTTLQLLDFDSAAPPEQALRRKLNSHASLLKEFSITFTEAIKMIRLGINLLPYVREEASYGRRAPINPFTRESRKPSATQGVPLGGMGSGRISRGFRGEFRHFQLLPGTCETSPMMANKIFISREGGHKKYASVLAPGQHDSLGEVQRSWHIVMGMEFEWSALRHIMPYSQGRGQYMMVNQTEN</sequence>
<reference evidence="4" key="1">
    <citation type="journal article" date="2024" name="IScience">
        <title>Strigolactones Initiate the Formation of Haustorium-like Structures in Castilleja.</title>
        <authorList>
            <person name="Buerger M."/>
            <person name="Peterson D."/>
            <person name="Chory J."/>
        </authorList>
    </citation>
    <scope>NUCLEOTIDE SEQUENCE [LARGE SCALE GENOMIC DNA]</scope>
</reference>
<dbReference type="EMBL" id="JAVIJP010000028">
    <property type="protein sequence ID" value="KAL3634374.1"/>
    <property type="molecule type" value="Genomic_DNA"/>
</dbReference>
<gene>
    <name evidence="3" type="ORF">CASFOL_021428</name>
</gene>
<dbReference type="Pfam" id="PF12215">
    <property type="entry name" value="Glyco_hydr_116N"/>
    <property type="match status" value="1"/>
</dbReference>
<dbReference type="InterPro" id="IPR024462">
    <property type="entry name" value="GH116_N"/>
</dbReference>